<gene>
    <name evidence="2" type="ORF">NPIL_245891</name>
</gene>
<dbReference type="OrthoDB" id="10576602at2759"/>
<protein>
    <submittedName>
        <fullName evidence="2">Uncharacterized protein</fullName>
    </submittedName>
</protein>
<dbReference type="Proteomes" id="UP000887013">
    <property type="component" value="Unassembled WGS sequence"/>
</dbReference>
<keyword evidence="3" id="KW-1185">Reference proteome</keyword>
<comment type="caution">
    <text evidence="2">The sequence shown here is derived from an EMBL/GenBank/DDBJ whole genome shotgun (WGS) entry which is preliminary data.</text>
</comment>
<dbReference type="EMBL" id="BMAW01090282">
    <property type="protein sequence ID" value="GFS43997.1"/>
    <property type="molecule type" value="Genomic_DNA"/>
</dbReference>
<organism evidence="2 3">
    <name type="scientific">Nephila pilipes</name>
    <name type="common">Giant wood spider</name>
    <name type="synonym">Nephila maculata</name>
    <dbReference type="NCBI Taxonomy" id="299642"/>
    <lineage>
        <taxon>Eukaryota</taxon>
        <taxon>Metazoa</taxon>
        <taxon>Ecdysozoa</taxon>
        <taxon>Arthropoda</taxon>
        <taxon>Chelicerata</taxon>
        <taxon>Arachnida</taxon>
        <taxon>Araneae</taxon>
        <taxon>Araneomorphae</taxon>
        <taxon>Entelegynae</taxon>
        <taxon>Araneoidea</taxon>
        <taxon>Nephilidae</taxon>
        <taxon>Nephila</taxon>
    </lineage>
</organism>
<feature type="compositionally biased region" description="Polar residues" evidence="1">
    <location>
        <begin position="106"/>
        <end position="120"/>
    </location>
</feature>
<proteinExistence type="predicted"/>
<feature type="region of interest" description="Disordered" evidence="1">
    <location>
        <begin position="92"/>
        <end position="127"/>
    </location>
</feature>
<dbReference type="AlphaFoldDB" id="A0A8X6KEU8"/>
<accession>A0A8X6KEU8</accession>
<evidence type="ECO:0000256" key="1">
    <source>
        <dbReference type="SAM" id="MobiDB-lite"/>
    </source>
</evidence>
<name>A0A8X6KEU8_NEPPI</name>
<reference evidence="2" key="1">
    <citation type="submission" date="2020-08" db="EMBL/GenBank/DDBJ databases">
        <title>Multicomponent nature underlies the extraordinary mechanical properties of spider dragline silk.</title>
        <authorList>
            <person name="Kono N."/>
            <person name="Nakamura H."/>
            <person name="Mori M."/>
            <person name="Yoshida Y."/>
            <person name="Ohtoshi R."/>
            <person name="Malay A.D."/>
            <person name="Moran D.A.P."/>
            <person name="Tomita M."/>
            <person name="Numata K."/>
            <person name="Arakawa K."/>
        </authorList>
    </citation>
    <scope>NUCLEOTIDE SEQUENCE</scope>
</reference>
<evidence type="ECO:0000313" key="2">
    <source>
        <dbReference type="EMBL" id="GFS43997.1"/>
    </source>
</evidence>
<sequence length="168" mass="18917">MGDRGRGKLDLLMRSRFEVFRGAICLVSNNAAYTGDEAQLNEASVTRRFHHASGRSCTTVDDPFFCCSREVITPLRQGNRWFLTTLALHEKEQHPPTVSERIPGNGTENTTEGCRSNQNVNRRRDWGQGSGHCPGLVRVKEKLRTDRHRSALPLCACIDKTHLIMAKL</sequence>
<evidence type="ECO:0000313" key="3">
    <source>
        <dbReference type="Proteomes" id="UP000887013"/>
    </source>
</evidence>